<protein>
    <submittedName>
        <fullName evidence="1">11501_t:CDS:1</fullName>
    </submittedName>
</protein>
<evidence type="ECO:0000313" key="2">
    <source>
        <dbReference type="Proteomes" id="UP000789860"/>
    </source>
</evidence>
<proteinExistence type="predicted"/>
<gene>
    <name evidence="1" type="ORF">SCALOS_LOCUS10803</name>
</gene>
<dbReference type="EMBL" id="CAJVPM010042531">
    <property type="protein sequence ID" value="CAG8709305.1"/>
    <property type="molecule type" value="Genomic_DNA"/>
</dbReference>
<accession>A0ACA9PHY9</accession>
<comment type="caution">
    <text evidence="1">The sequence shown here is derived from an EMBL/GenBank/DDBJ whole genome shotgun (WGS) entry which is preliminary data.</text>
</comment>
<evidence type="ECO:0000313" key="1">
    <source>
        <dbReference type="EMBL" id="CAG8709305.1"/>
    </source>
</evidence>
<dbReference type="Proteomes" id="UP000789860">
    <property type="component" value="Unassembled WGS sequence"/>
</dbReference>
<keyword evidence="2" id="KW-1185">Reference proteome</keyword>
<feature type="non-terminal residue" evidence="1">
    <location>
        <position position="180"/>
    </location>
</feature>
<feature type="non-terminal residue" evidence="1">
    <location>
        <position position="1"/>
    </location>
</feature>
<organism evidence="1 2">
    <name type="scientific">Scutellospora calospora</name>
    <dbReference type="NCBI Taxonomy" id="85575"/>
    <lineage>
        <taxon>Eukaryota</taxon>
        <taxon>Fungi</taxon>
        <taxon>Fungi incertae sedis</taxon>
        <taxon>Mucoromycota</taxon>
        <taxon>Glomeromycotina</taxon>
        <taxon>Glomeromycetes</taxon>
        <taxon>Diversisporales</taxon>
        <taxon>Gigasporaceae</taxon>
        <taxon>Scutellospora</taxon>
    </lineage>
</organism>
<reference evidence="1" key="1">
    <citation type="submission" date="2021-06" db="EMBL/GenBank/DDBJ databases">
        <authorList>
            <person name="Kallberg Y."/>
            <person name="Tangrot J."/>
            <person name="Rosling A."/>
        </authorList>
    </citation>
    <scope>NUCLEOTIDE SEQUENCE</scope>
    <source>
        <strain evidence="1">AU212A</strain>
    </source>
</reference>
<sequence length="180" mass="20078">FPGGALIGCTAGFMNVPKIKGTHTSMKSGMLAAEAVYNAVTSSTFTEPVTLTAYEKLIEDSWVYDELYKVRNIRPSFNNPFGLWGCLIYSGLDMMFLKGRVPWTFKHHSDYASLKPAKECKPIEYPKPDGVITFDLLESVSRSGTNHGENQPVHLRVRDKTTPVERNLKIFGGPEGRFCP</sequence>
<name>A0ACA9PHY9_9GLOM</name>